<feature type="signal peptide" evidence="1">
    <location>
        <begin position="1"/>
        <end position="19"/>
    </location>
</feature>
<dbReference type="CDD" id="cd05380">
    <property type="entry name" value="CAP_euk"/>
    <property type="match status" value="1"/>
</dbReference>
<dbReference type="Gene3D" id="3.40.33.10">
    <property type="entry name" value="CAP"/>
    <property type="match status" value="1"/>
</dbReference>
<keyword evidence="1" id="KW-0732">Signal</keyword>
<name>A0A8T0A416_9BILA</name>
<dbReference type="PANTHER" id="PTHR10334">
    <property type="entry name" value="CYSTEINE-RICH SECRETORY PROTEIN-RELATED"/>
    <property type="match status" value="1"/>
</dbReference>
<dbReference type="InterPro" id="IPR001283">
    <property type="entry name" value="CRISP-related"/>
</dbReference>
<protein>
    <submittedName>
        <fullName evidence="3">SCP domain-containing protein</fullName>
    </submittedName>
</protein>
<evidence type="ECO:0000256" key="1">
    <source>
        <dbReference type="SAM" id="SignalP"/>
    </source>
</evidence>
<dbReference type="InterPro" id="IPR002413">
    <property type="entry name" value="V5_allergen-like"/>
</dbReference>
<dbReference type="Proteomes" id="UP000605970">
    <property type="component" value="Unassembled WGS sequence"/>
</dbReference>
<dbReference type="EMBL" id="JABEBT010000002">
    <property type="protein sequence ID" value="KAF7640128.1"/>
    <property type="molecule type" value="Genomic_DNA"/>
</dbReference>
<dbReference type="Pfam" id="PF00188">
    <property type="entry name" value="CAP"/>
    <property type="match status" value="1"/>
</dbReference>
<dbReference type="SUPFAM" id="SSF55797">
    <property type="entry name" value="PR-1-like"/>
    <property type="match status" value="1"/>
</dbReference>
<dbReference type="PRINTS" id="PR00838">
    <property type="entry name" value="V5ALLERGEN"/>
</dbReference>
<comment type="caution">
    <text evidence="3">The sequence shown here is derived from an EMBL/GenBank/DDBJ whole genome shotgun (WGS) entry which is preliminary data.</text>
</comment>
<sequence>MVFSLILFLSTVFLYLSNCFSLQLHQARMTNDLRLTILRAHNNYRSQLANGKVTDGSKKTLPPGKNIYKFVYNVTIEKLVAQKTADMCKMEHPGTVGYGENLYANSWAMDNLTDAMIGAATGWWAEKDVCPIIRDKLQVTADVFDKCGHWVPMAWSHTTQIGCGVQLCPPQDWCSGWNPPCFNTTLVSCNYYNPTNDAGNTLIYQQASSACRSDADCGYYKNSKCETKSGLCIPPKYAKDPHTSN</sequence>
<feature type="domain" description="SCP" evidence="2">
    <location>
        <begin position="32"/>
        <end position="199"/>
    </location>
</feature>
<gene>
    <name evidence="3" type="ORF">Mgra_00000575</name>
</gene>
<dbReference type="InterPro" id="IPR014044">
    <property type="entry name" value="CAP_dom"/>
</dbReference>
<reference evidence="3" key="1">
    <citation type="journal article" date="2020" name="Ecol. Evol.">
        <title>Genome structure and content of the rice root-knot nematode (Meloidogyne graminicola).</title>
        <authorList>
            <person name="Phan N.T."/>
            <person name="Danchin E.G.J."/>
            <person name="Klopp C."/>
            <person name="Perfus-Barbeoch L."/>
            <person name="Kozlowski D.K."/>
            <person name="Koutsovoulos G.D."/>
            <person name="Lopez-Roques C."/>
            <person name="Bouchez O."/>
            <person name="Zahm M."/>
            <person name="Besnard G."/>
            <person name="Bellafiore S."/>
        </authorList>
    </citation>
    <scope>NUCLEOTIDE SEQUENCE</scope>
    <source>
        <strain evidence="3">VN-18</strain>
    </source>
</reference>
<evidence type="ECO:0000313" key="3">
    <source>
        <dbReference type="EMBL" id="KAF7640128.1"/>
    </source>
</evidence>
<feature type="chain" id="PRO_5035902657" evidence="1">
    <location>
        <begin position="20"/>
        <end position="245"/>
    </location>
</feature>
<evidence type="ECO:0000259" key="2">
    <source>
        <dbReference type="SMART" id="SM00198"/>
    </source>
</evidence>
<organism evidence="3 4">
    <name type="scientific">Meloidogyne graminicola</name>
    <dbReference type="NCBI Taxonomy" id="189291"/>
    <lineage>
        <taxon>Eukaryota</taxon>
        <taxon>Metazoa</taxon>
        <taxon>Ecdysozoa</taxon>
        <taxon>Nematoda</taxon>
        <taxon>Chromadorea</taxon>
        <taxon>Rhabditida</taxon>
        <taxon>Tylenchina</taxon>
        <taxon>Tylenchomorpha</taxon>
        <taxon>Tylenchoidea</taxon>
        <taxon>Meloidogynidae</taxon>
        <taxon>Meloidogyninae</taxon>
        <taxon>Meloidogyne</taxon>
    </lineage>
</organism>
<evidence type="ECO:0000313" key="4">
    <source>
        <dbReference type="Proteomes" id="UP000605970"/>
    </source>
</evidence>
<accession>A0A8T0A416</accession>
<keyword evidence="4" id="KW-1185">Reference proteome</keyword>
<dbReference type="SMART" id="SM00198">
    <property type="entry name" value="SCP"/>
    <property type="match status" value="1"/>
</dbReference>
<proteinExistence type="predicted"/>
<dbReference type="InterPro" id="IPR035940">
    <property type="entry name" value="CAP_sf"/>
</dbReference>
<dbReference type="AlphaFoldDB" id="A0A8T0A416"/>